<comment type="cofactor">
    <cofactor evidence="2">
        <name>[4Fe-4S] cluster</name>
        <dbReference type="ChEBI" id="CHEBI:49883"/>
    </cofactor>
</comment>
<dbReference type="InterPro" id="IPR005025">
    <property type="entry name" value="FMN_Rdtase-like_dom"/>
</dbReference>
<dbReference type="SUPFAM" id="SSF52218">
    <property type="entry name" value="Flavoproteins"/>
    <property type="match status" value="1"/>
</dbReference>
<dbReference type="Gene3D" id="3.40.50.360">
    <property type="match status" value="1"/>
</dbReference>
<feature type="domain" description="NADPH-dependent FMN reductase-like" evidence="6">
    <location>
        <begin position="13"/>
        <end position="119"/>
    </location>
</feature>
<evidence type="ECO:0000256" key="2">
    <source>
        <dbReference type="ARBA" id="ARBA00001966"/>
    </source>
</evidence>
<dbReference type="KEGG" id="mmad:MMJJ_01980"/>
<evidence type="ECO:0000256" key="1">
    <source>
        <dbReference type="ARBA" id="ARBA00001917"/>
    </source>
</evidence>
<comment type="similarity">
    <text evidence="5">Belongs to the SsuE family. Isf subfamily.</text>
</comment>
<keyword evidence="3" id="KW-0285">Flavoprotein</keyword>
<dbReference type="AlphaFoldDB" id="A0A2L1C8F4"/>
<evidence type="ECO:0000256" key="4">
    <source>
        <dbReference type="ARBA" id="ARBA00022643"/>
    </source>
</evidence>
<organism evidence="7 8">
    <name type="scientific">Methanococcus maripaludis</name>
    <name type="common">Methanococcus deltae</name>
    <dbReference type="NCBI Taxonomy" id="39152"/>
    <lineage>
        <taxon>Archaea</taxon>
        <taxon>Methanobacteriati</taxon>
        <taxon>Methanobacteriota</taxon>
        <taxon>Methanomada group</taxon>
        <taxon>Methanococci</taxon>
        <taxon>Methanococcales</taxon>
        <taxon>Methanococcaceae</taxon>
        <taxon>Methanococcus</taxon>
    </lineage>
</organism>
<evidence type="ECO:0000256" key="5">
    <source>
        <dbReference type="ARBA" id="ARBA00038292"/>
    </source>
</evidence>
<proteinExistence type="inferred from homology"/>
<gene>
    <name evidence="7" type="primary">ywqN</name>
    <name evidence="7" type="ORF">MMJJ_01980</name>
</gene>
<dbReference type="PANTHER" id="PTHR43278:SF2">
    <property type="entry name" value="IRON-SULFUR FLAVOPROTEIN"/>
    <property type="match status" value="1"/>
</dbReference>
<accession>A0A2L1C8F4</accession>
<protein>
    <submittedName>
        <fullName evidence="7">NAD(P)H-dependent FMN-containing oxidoreductase YwqN</fullName>
        <ecNumber evidence="7">1.-.-.-</ecNumber>
    </submittedName>
</protein>
<dbReference type="Pfam" id="PF03358">
    <property type="entry name" value="FMN_red"/>
    <property type="match status" value="1"/>
</dbReference>
<evidence type="ECO:0000313" key="8">
    <source>
        <dbReference type="Proteomes" id="UP000239462"/>
    </source>
</evidence>
<dbReference type="GO" id="GO:0016491">
    <property type="term" value="F:oxidoreductase activity"/>
    <property type="evidence" value="ECO:0007669"/>
    <property type="project" value="UniProtKB-KW"/>
</dbReference>
<keyword evidence="4" id="KW-0288">FMN</keyword>
<evidence type="ECO:0000256" key="3">
    <source>
        <dbReference type="ARBA" id="ARBA00022630"/>
    </source>
</evidence>
<dbReference type="PANTHER" id="PTHR43278">
    <property type="entry name" value="NAD(P)H-DEPENDENT FMN-CONTAINING OXIDOREDUCTASE YWQN-RELATED"/>
    <property type="match status" value="1"/>
</dbReference>
<evidence type="ECO:0000313" key="7">
    <source>
        <dbReference type="EMBL" id="AVB75617.1"/>
    </source>
</evidence>
<reference evidence="8" key="1">
    <citation type="journal article" date="2018" name="Genome Announc.">
        <title>Complete Genome Sequence of the Methanococcus maripaludis Type Strain JJ (DSM 2067), a Model for Selenoprotein Synthesis in Archaea.</title>
        <authorList>
            <person name="Poehlein A."/>
            <person name="Heym D."/>
            <person name="Quitzke V."/>
            <person name="Fersch J."/>
            <person name="Daniel R."/>
            <person name="Rother M."/>
        </authorList>
    </citation>
    <scope>NUCLEOTIDE SEQUENCE [LARGE SCALE GENOMIC DNA]</scope>
    <source>
        <strain evidence="8">DSM 2067</strain>
    </source>
</reference>
<keyword evidence="7" id="KW-0560">Oxidoreductase</keyword>
<evidence type="ECO:0000259" key="6">
    <source>
        <dbReference type="Pfam" id="PF03358"/>
    </source>
</evidence>
<dbReference type="InterPro" id="IPR029039">
    <property type="entry name" value="Flavoprotein-like_sf"/>
</dbReference>
<dbReference type="InterPro" id="IPR051796">
    <property type="entry name" value="ISF_SsuE-like"/>
</dbReference>
<name>A0A2L1C8F4_METMI</name>
<dbReference type="EMBL" id="CP026606">
    <property type="protein sequence ID" value="AVB75617.1"/>
    <property type="molecule type" value="Genomic_DNA"/>
</dbReference>
<dbReference type="EC" id="1.-.-.-" evidence="7"/>
<sequence length="195" mass="21412">MKIKFKIIQSDIMKVVAINGSPKKQGNTALLINKILDGAKSNGAEVIQYDIDKMNVNGCKGCMHCRSEFKCAQKDDMAEILENLKEADVLVIGSPIYMWQVTGQAKIFLDRLYPVVNADFSPRLSNIKTATVYVQANPDESAFAPYIENTNSMLNFLGLNVVKSIVKGGVGAPGDVLNHENTLEQAFNIGKKLTE</sequence>
<dbReference type="Proteomes" id="UP000239462">
    <property type="component" value="Chromosome"/>
</dbReference>
<comment type="cofactor">
    <cofactor evidence="1">
        <name>FMN</name>
        <dbReference type="ChEBI" id="CHEBI:58210"/>
    </cofactor>
</comment>